<evidence type="ECO:0000256" key="1">
    <source>
        <dbReference type="SAM" id="Phobius"/>
    </source>
</evidence>
<keyword evidence="1" id="KW-0472">Membrane</keyword>
<evidence type="ECO:0008006" key="4">
    <source>
        <dbReference type="Google" id="ProtNLM"/>
    </source>
</evidence>
<comment type="caution">
    <text evidence="2">The sequence shown here is derived from an EMBL/GenBank/DDBJ whole genome shotgun (WGS) entry which is preliminary data.</text>
</comment>
<feature type="transmembrane region" description="Helical" evidence="1">
    <location>
        <begin position="151"/>
        <end position="180"/>
    </location>
</feature>
<keyword evidence="3" id="KW-1185">Reference proteome</keyword>
<keyword evidence="1" id="KW-0812">Transmembrane</keyword>
<protein>
    <recommendedName>
        <fullName evidence="4">Hydrogenase</fullName>
    </recommendedName>
</protein>
<feature type="transmembrane region" description="Helical" evidence="1">
    <location>
        <begin position="14"/>
        <end position="33"/>
    </location>
</feature>
<keyword evidence="1" id="KW-1133">Transmembrane helix</keyword>
<gene>
    <name evidence="2" type="ORF">Q763_02380</name>
</gene>
<dbReference type="AlphaFoldDB" id="A0A0A2LTX1"/>
<dbReference type="STRING" id="1406840.Q763_02380"/>
<organism evidence="2 3">
    <name type="scientific">Flavobacterium beibuense F44-8</name>
    <dbReference type="NCBI Taxonomy" id="1406840"/>
    <lineage>
        <taxon>Bacteria</taxon>
        <taxon>Pseudomonadati</taxon>
        <taxon>Bacteroidota</taxon>
        <taxon>Flavobacteriia</taxon>
        <taxon>Flavobacteriales</taxon>
        <taxon>Flavobacteriaceae</taxon>
        <taxon>Flavobacterium</taxon>
    </lineage>
</organism>
<dbReference type="Proteomes" id="UP000030129">
    <property type="component" value="Unassembled WGS sequence"/>
</dbReference>
<dbReference type="EMBL" id="JRLV01000003">
    <property type="protein sequence ID" value="KGO83434.1"/>
    <property type="molecule type" value="Genomic_DNA"/>
</dbReference>
<feature type="transmembrane region" description="Helical" evidence="1">
    <location>
        <begin position="45"/>
        <end position="67"/>
    </location>
</feature>
<sequence>MNTLQVILNIVNNIFIKELFYIVIALVLYKSIFKRDDIYTKSINFLRWIIVCYSVMGLLSYLLLLIFPNEEYALINRATGPYWWSYLLMSNGHLLIPLLLLNKRLGRSVYFLLFLGIIMNMGRLFERFVILTTSLHRDYLPQGWEITENSLIGMFLIIAGNFIFSLFTGLLVGAFIVLVFHVMHLYKNRKPTVI</sequence>
<feature type="transmembrane region" description="Helical" evidence="1">
    <location>
        <begin position="82"/>
        <end position="102"/>
    </location>
</feature>
<dbReference type="RefSeq" id="WP_035130810.1">
    <property type="nucleotide sequence ID" value="NZ_JRLV01000003.1"/>
</dbReference>
<name>A0A0A2LTX1_9FLAO</name>
<dbReference type="eggNOG" id="COG5557">
    <property type="taxonomic scope" value="Bacteria"/>
</dbReference>
<accession>A0A0A2LTX1</accession>
<evidence type="ECO:0000313" key="3">
    <source>
        <dbReference type="Proteomes" id="UP000030129"/>
    </source>
</evidence>
<reference evidence="2 3" key="1">
    <citation type="submission" date="2013-09" db="EMBL/GenBank/DDBJ databases">
        <authorList>
            <person name="Zeng Z."/>
            <person name="Chen C."/>
        </authorList>
    </citation>
    <scope>NUCLEOTIDE SEQUENCE [LARGE SCALE GENOMIC DNA]</scope>
    <source>
        <strain evidence="2 3">F44-8</strain>
    </source>
</reference>
<evidence type="ECO:0000313" key="2">
    <source>
        <dbReference type="EMBL" id="KGO83434.1"/>
    </source>
</evidence>
<proteinExistence type="predicted"/>
<feature type="transmembrane region" description="Helical" evidence="1">
    <location>
        <begin position="109"/>
        <end position="131"/>
    </location>
</feature>